<keyword evidence="1" id="KW-0812">Transmembrane</keyword>
<reference evidence="3" key="1">
    <citation type="journal article" date="2019" name="Int. J. Syst. Evol. Microbiol.">
        <title>The Global Catalogue of Microorganisms (GCM) 10K type strain sequencing project: providing services to taxonomists for standard genome sequencing and annotation.</title>
        <authorList>
            <consortium name="The Broad Institute Genomics Platform"/>
            <consortium name="The Broad Institute Genome Sequencing Center for Infectious Disease"/>
            <person name="Wu L."/>
            <person name="Ma J."/>
        </authorList>
    </citation>
    <scope>NUCLEOTIDE SEQUENCE [LARGE SCALE GENOMIC DNA]</scope>
    <source>
        <strain evidence="3">JCM 16114</strain>
    </source>
</reference>
<feature type="transmembrane region" description="Helical" evidence="1">
    <location>
        <begin position="104"/>
        <end position="123"/>
    </location>
</feature>
<name>A0ABP5PWF8_9ACTN</name>
<organism evidence="2 3">
    <name type="scientific">Nonomuraea monospora</name>
    <dbReference type="NCBI Taxonomy" id="568818"/>
    <lineage>
        <taxon>Bacteria</taxon>
        <taxon>Bacillati</taxon>
        <taxon>Actinomycetota</taxon>
        <taxon>Actinomycetes</taxon>
        <taxon>Streptosporangiales</taxon>
        <taxon>Streptosporangiaceae</taxon>
        <taxon>Nonomuraea</taxon>
    </lineage>
</organism>
<protein>
    <recommendedName>
        <fullName evidence="4">Integral membrane protein</fullName>
    </recommendedName>
</protein>
<accession>A0ABP5PWF8</accession>
<keyword evidence="1" id="KW-0472">Membrane</keyword>
<dbReference type="EMBL" id="BAAAQX010000060">
    <property type="protein sequence ID" value="GAA2216086.1"/>
    <property type="molecule type" value="Genomic_DNA"/>
</dbReference>
<feature type="transmembrane region" description="Helical" evidence="1">
    <location>
        <begin position="78"/>
        <end position="98"/>
    </location>
</feature>
<keyword evidence="3" id="KW-1185">Reference proteome</keyword>
<keyword evidence="1" id="KW-1133">Transmembrane helix</keyword>
<proteinExistence type="predicted"/>
<evidence type="ECO:0000256" key="1">
    <source>
        <dbReference type="SAM" id="Phobius"/>
    </source>
</evidence>
<dbReference type="Proteomes" id="UP001499843">
    <property type="component" value="Unassembled WGS sequence"/>
</dbReference>
<evidence type="ECO:0000313" key="3">
    <source>
        <dbReference type="Proteomes" id="UP001499843"/>
    </source>
</evidence>
<dbReference type="RefSeq" id="WP_344495355.1">
    <property type="nucleotide sequence ID" value="NZ_BAAAQX010000060.1"/>
</dbReference>
<sequence length="128" mass="12867">MTGSALAARPRFLAAMRVTVILQAVALLVQAATAGTLLASPDGRALHGVTALAVVATAAAQLLVAVLVWRPGGGSPRFIAGSAFMLVLSLAAAALGDLHAPELHVPLGTLLFGGSVVLVVRAWSGRRA</sequence>
<gene>
    <name evidence="2" type="ORF">GCM10009850_115550</name>
</gene>
<evidence type="ECO:0008006" key="4">
    <source>
        <dbReference type="Google" id="ProtNLM"/>
    </source>
</evidence>
<feature type="transmembrane region" description="Helical" evidence="1">
    <location>
        <begin position="49"/>
        <end position="69"/>
    </location>
</feature>
<evidence type="ECO:0000313" key="2">
    <source>
        <dbReference type="EMBL" id="GAA2216086.1"/>
    </source>
</evidence>
<comment type="caution">
    <text evidence="2">The sequence shown here is derived from an EMBL/GenBank/DDBJ whole genome shotgun (WGS) entry which is preliminary data.</text>
</comment>